<gene>
    <name evidence="1" type="ORF">QCA50_019580</name>
</gene>
<dbReference type="Proteomes" id="UP001385951">
    <property type="component" value="Unassembled WGS sequence"/>
</dbReference>
<organism evidence="1 2">
    <name type="scientific">Cerrena zonata</name>
    <dbReference type="NCBI Taxonomy" id="2478898"/>
    <lineage>
        <taxon>Eukaryota</taxon>
        <taxon>Fungi</taxon>
        <taxon>Dikarya</taxon>
        <taxon>Basidiomycota</taxon>
        <taxon>Agaricomycotina</taxon>
        <taxon>Agaricomycetes</taxon>
        <taxon>Polyporales</taxon>
        <taxon>Cerrenaceae</taxon>
        <taxon>Cerrena</taxon>
    </lineage>
</organism>
<protein>
    <submittedName>
        <fullName evidence="1">Uncharacterized protein</fullName>
    </submittedName>
</protein>
<comment type="caution">
    <text evidence="1">The sequence shown here is derived from an EMBL/GenBank/DDBJ whole genome shotgun (WGS) entry which is preliminary data.</text>
</comment>
<name>A0AAW0FC14_9APHY</name>
<sequence>MIYGVVKYITSKISTREYECTCTSMQSMYPYLIAPCPGPFPPLRLFHSSPTSVGSHYITAEFRSTPRVCL</sequence>
<evidence type="ECO:0000313" key="1">
    <source>
        <dbReference type="EMBL" id="KAK7677467.1"/>
    </source>
</evidence>
<dbReference type="EMBL" id="JASBNA010000088">
    <property type="protein sequence ID" value="KAK7677467.1"/>
    <property type="molecule type" value="Genomic_DNA"/>
</dbReference>
<dbReference type="AlphaFoldDB" id="A0AAW0FC14"/>
<evidence type="ECO:0000313" key="2">
    <source>
        <dbReference type="Proteomes" id="UP001385951"/>
    </source>
</evidence>
<keyword evidence="2" id="KW-1185">Reference proteome</keyword>
<accession>A0AAW0FC14</accession>
<reference evidence="1 2" key="1">
    <citation type="submission" date="2022-09" db="EMBL/GenBank/DDBJ databases">
        <authorList>
            <person name="Palmer J.M."/>
        </authorList>
    </citation>
    <scope>NUCLEOTIDE SEQUENCE [LARGE SCALE GENOMIC DNA]</scope>
    <source>
        <strain evidence="1 2">DSM 7382</strain>
    </source>
</reference>
<proteinExistence type="predicted"/>